<dbReference type="AlphaFoldDB" id="A0A397U2P8"/>
<gene>
    <name evidence="1" type="ORF">C2G38_2222204</name>
</gene>
<reference evidence="1 2" key="1">
    <citation type="submission" date="2018-06" db="EMBL/GenBank/DDBJ databases">
        <title>Comparative genomics reveals the genomic features of Rhizophagus irregularis, R. cerebriforme, R. diaphanum and Gigaspora rosea, and their symbiotic lifestyle signature.</title>
        <authorList>
            <person name="Morin E."/>
            <person name="San Clemente H."/>
            <person name="Chen E.C.H."/>
            <person name="De La Providencia I."/>
            <person name="Hainaut M."/>
            <person name="Kuo A."/>
            <person name="Kohler A."/>
            <person name="Murat C."/>
            <person name="Tang N."/>
            <person name="Roy S."/>
            <person name="Loubradou J."/>
            <person name="Henrissat B."/>
            <person name="Grigoriev I.V."/>
            <person name="Corradi N."/>
            <person name="Roux C."/>
            <person name="Martin F.M."/>
        </authorList>
    </citation>
    <scope>NUCLEOTIDE SEQUENCE [LARGE SCALE GENOMIC DNA]</scope>
    <source>
        <strain evidence="1 2">DAOM 194757</strain>
    </source>
</reference>
<name>A0A397U2P8_9GLOM</name>
<comment type="caution">
    <text evidence="1">The sequence shown here is derived from an EMBL/GenBank/DDBJ whole genome shotgun (WGS) entry which is preliminary data.</text>
</comment>
<protein>
    <submittedName>
        <fullName evidence="1">Uncharacterized protein</fullName>
    </submittedName>
</protein>
<evidence type="ECO:0000313" key="1">
    <source>
        <dbReference type="EMBL" id="RIB04510.1"/>
    </source>
</evidence>
<dbReference type="Proteomes" id="UP000266673">
    <property type="component" value="Unassembled WGS sequence"/>
</dbReference>
<keyword evidence="2" id="KW-1185">Reference proteome</keyword>
<evidence type="ECO:0000313" key="2">
    <source>
        <dbReference type="Proteomes" id="UP000266673"/>
    </source>
</evidence>
<dbReference type="EMBL" id="QKWP01002167">
    <property type="protein sequence ID" value="RIB04510.1"/>
    <property type="molecule type" value="Genomic_DNA"/>
</dbReference>
<proteinExistence type="predicted"/>
<organism evidence="1 2">
    <name type="scientific">Gigaspora rosea</name>
    <dbReference type="NCBI Taxonomy" id="44941"/>
    <lineage>
        <taxon>Eukaryota</taxon>
        <taxon>Fungi</taxon>
        <taxon>Fungi incertae sedis</taxon>
        <taxon>Mucoromycota</taxon>
        <taxon>Glomeromycotina</taxon>
        <taxon>Glomeromycetes</taxon>
        <taxon>Diversisporales</taxon>
        <taxon>Gigasporaceae</taxon>
        <taxon>Gigaspora</taxon>
    </lineage>
</organism>
<accession>A0A397U2P8</accession>
<sequence>MTQGPGASAQVEILLINVKDQKKKDKRYLNLDENGNQRTIGEKRSEGGETEHLARCCPAQVPIDEIKEKRQYEYWKRNNYKEKKSNTDLSDKRVRILEEMNGENSVIGSAVKEAETKKEILTIKNKDANIRLDILTKMGLDLKRLKIKCPDALNKKATLDIKSIDETSDDEDGMKYNGEMIMTRNNVVQLLVSMVIAVE</sequence>